<dbReference type="Proteomes" id="UP000218238">
    <property type="component" value="Unassembled WGS sequence"/>
</dbReference>
<accession>A0A2A2TAJ2</accession>
<organism evidence="1 2">
    <name type="scientific">Brunnivagina elsteri CCALA 953</name>
    <dbReference type="NCBI Taxonomy" id="987040"/>
    <lineage>
        <taxon>Bacteria</taxon>
        <taxon>Bacillati</taxon>
        <taxon>Cyanobacteriota</taxon>
        <taxon>Cyanophyceae</taxon>
        <taxon>Nostocales</taxon>
        <taxon>Calotrichaceae</taxon>
        <taxon>Brunnivagina</taxon>
    </lineage>
</organism>
<evidence type="ECO:0000313" key="2">
    <source>
        <dbReference type="Proteomes" id="UP000218238"/>
    </source>
</evidence>
<protein>
    <submittedName>
        <fullName evidence="1">ISKra4 family transposase</fullName>
    </submittedName>
</protein>
<dbReference type="EMBL" id="NTFS01000554">
    <property type="protein sequence ID" value="PAX48929.1"/>
    <property type="molecule type" value="Genomic_DNA"/>
</dbReference>
<gene>
    <name evidence="1" type="ORF">CK510_28195</name>
</gene>
<dbReference type="AlphaFoldDB" id="A0A2A2TAJ2"/>
<reference evidence="1 2" key="1">
    <citation type="submission" date="2017-08" db="EMBL/GenBank/DDBJ databases">
        <title>Draft genome sequence of filamentous cyanobacterium Calothrix elsteri CCALA 953.</title>
        <authorList>
            <person name="Gagunashvili A.N."/>
            <person name="Elster J."/>
            <person name="Andresson O.S."/>
        </authorList>
    </citation>
    <scope>NUCLEOTIDE SEQUENCE [LARGE SCALE GENOMIC DNA]</scope>
    <source>
        <strain evidence="1 2">CCALA 953</strain>
    </source>
</reference>
<comment type="caution">
    <text evidence="1">The sequence shown here is derived from an EMBL/GenBank/DDBJ whole genome shotgun (WGS) entry which is preliminary data.</text>
</comment>
<name>A0A2A2TAJ2_9CYAN</name>
<keyword evidence="2" id="KW-1185">Reference proteome</keyword>
<evidence type="ECO:0000313" key="1">
    <source>
        <dbReference type="EMBL" id="PAX48929.1"/>
    </source>
</evidence>
<feature type="non-terminal residue" evidence="1">
    <location>
        <position position="1"/>
    </location>
</feature>
<proteinExistence type="predicted"/>
<sequence>DITGARWSLTGAEAVLRLCSLHVSGDWDEYWRFHLRQEYKRNYLPLYSNGVPLLNRLTQARCSTTPPSLTIVV</sequence>